<keyword evidence="1" id="KW-1133">Transmembrane helix</keyword>
<dbReference type="SUPFAM" id="SSF55073">
    <property type="entry name" value="Nucleotide cyclase"/>
    <property type="match status" value="1"/>
</dbReference>
<protein>
    <submittedName>
        <fullName evidence="5">Diguanylate cyclase</fullName>
    </submittedName>
    <submittedName>
        <fullName evidence="4">Sensor domain-containing phosphodiesterase</fullName>
    </submittedName>
</protein>
<keyword evidence="1" id="KW-0472">Membrane</keyword>
<dbReference type="InterPro" id="IPR000160">
    <property type="entry name" value="GGDEF_dom"/>
</dbReference>
<dbReference type="CDD" id="cd00130">
    <property type="entry name" value="PAS"/>
    <property type="match status" value="1"/>
</dbReference>
<dbReference type="EMBL" id="LHQV01000015">
    <property type="protein sequence ID" value="OQJ98738.1"/>
    <property type="molecule type" value="Genomic_DNA"/>
</dbReference>
<evidence type="ECO:0000259" key="3">
    <source>
        <dbReference type="PROSITE" id="PS50887"/>
    </source>
</evidence>
<dbReference type="RefSeq" id="WP_021447967.1">
    <property type="nucleotide sequence ID" value="NZ_CP023247.2"/>
</dbReference>
<dbReference type="Pfam" id="PF05228">
    <property type="entry name" value="CHASE4"/>
    <property type="match status" value="1"/>
</dbReference>
<feature type="domain" description="GGDEF" evidence="3">
    <location>
        <begin position="506"/>
        <end position="638"/>
    </location>
</feature>
<dbReference type="InterPro" id="IPR000014">
    <property type="entry name" value="PAS"/>
</dbReference>
<dbReference type="PANTHER" id="PTHR44757">
    <property type="entry name" value="DIGUANYLATE CYCLASE DGCP"/>
    <property type="match status" value="1"/>
</dbReference>
<dbReference type="NCBIfam" id="TIGR00229">
    <property type="entry name" value="sensory_box"/>
    <property type="match status" value="1"/>
</dbReference>
<gene>
    <name evidence="5" type="ORF">AKG60_11890</name>
    <name evidence="4" type="ORF">YA91_05225</name>
</gene>
<dbReference type="InterPro" id="IPR001633">
    <property type="entry name" value="EAL_dom"/>
</dbReference>
<name>A0A249W0C8_VIBPH</name>
<feature type="transmembrane region" description="Helical" evidence="1">
    <location>
        <begin position="16"/>
        <end position="38"/>
    </location>
</feature>
<dbReference type="SMART" id="SM00052">
    <property type="entry name" value="EAL"/>
    <property type="match status" value="1"/>
</dbReference>
<dbReference type="InterPro" id="IPR007892">
    <property type="entry name" value="CHASE4"/>
</dbReference>
<dbReference type="InterPro" id="IPR035919">
    <property type="entry name" value="EAL_sf"/>
</dbReference>
<dbReference type="AlphaFoldDB" id="A0A249W0C8"/>
<keyword evidence="6" id="KW-1185">Reference proteome</keyword>
<dbReference type="PROSITE" id="PS50883">
    <property type="entry name" value="EAL"/>
    <property type="match status" value="1"/>
</dbReference>
<dbReference type="SUPFAM" id="SSF55785">
    <property type="entry name" value="PYP-like sensor domain (PAS domain)"/>
    <property type="match status" value="1"/>
</dbReference>
<feature type="domain" description="EAL" evidence="2">
    <location>
        <begin position="647"/>
        <end position="905"/>
    </location>
</feature>
<evidence type="ECO:0000313" key="6">
    <source>
        <dbReference type="Proteomes" id="UP000191946"/>
    </source>
</evidence>
<sequence>MQTPRLFNLNLRYKTALYFSLGLLGMIISFLFISRYFFLYSLDELENMEIDHSSQQAIAVIDMMVTQQEGSSYDWAYWDETYDLFAHRDIAGYSERNLYVETLDALNLDLMSFITLDGQSLVSLSRENTPESSASLNNKMVSVTLLQQHILAMNNKLDVHRESLAGIFKIDDNIWGLSLAPVRNSEGDRPSNGWMLWGRNLSERFPGDFETMMSASNALVTKSFNPADHAKTKSIDKTSEFIVKWTPISDLAGEPIAWLKTQTKREHYSKGNTLFIYLFATVGVVASVIATSTFFIFKRKVATRFSHFAEGINEIASQYQLEGLQSVKFDELELATKLVQKLSENTSMTQSQLKDSMAKFGALYHSSSLGMLIVIEREIVDANHRALELLHYKKSDILEQPLDTLCPSTNEECRVDAMYRELQNGQTQFEAQMLDSHGETIDCLIEATLIQHNGHTALMLLLQDLSENKQQAEMIQKLTDFDPVSGFCNRPVILGALEELVKHQPNHFSFIYITSKSLKQIAEVYGHLIFDEAIQYISTWLRDHLGTHQIGRISEHEFIVILPNASGHSDALEAANRLLNQLSYKIELSGIMLSLDSKAVMVDPKITHQSLEHLLLVARYSAQSMSGRHMHEVLVADGELSEQAETSMIINRDLEVAIRQDNIIPYFQPIVNAKSGEVIGFEALARWPHPTLGIISPLIFIPLAEQGKLIVELGESILNQSCDFIGKLNTKRHSQGLPPLTVHVNLSAQHFYHSRLISFLQSMIEEHNISAGHLVLEITESMLMGGETESIHCINEIKQLGVQLALDDFGTGYASFSSVCNFPLDIVKLDKSYVDEIETNDRAKTLVRNIANMSQELGLTIVAEGVETASQVRKLKVWNIDELQGFYFYKPMTREDAFAQFSGLPHC</sequence>
<feature type="transmembrane region" description="Helical" evidence="1">
    <location>
        <begin position="274"/>
        <end position="297"/>
    </location>
</feature>
<organism evidence="4">
    <name type="scientific">Vibrio parahaemolyticus</name>
    <dbReference type="NCBI Taxonomy" id="670"/>
    <lineage>
        <taxon>Bacteria</taxon>
        <taxon>Pseudomonadati</taxon>
        <taxon>Pseudomonadota</taxon>
        <taxon>Gammaproteobacteria</taxon>
        <taxon>Vibrionales</taxon>
        <taxon>Vibrionaceae</taxon>
        <taxon>Vibrio</taxon>
    </lineage>
</organism>
<dbReference type="Pfam" id="PF13426">
    <property type="entry name" value="PAS_9"/>
    <property type="match status" value="1"/>
</dbReference>
<dbReference type="PROSITE" id="PS50887">
    <property type="entry name" value="GGDEF"/>
    <property type="match status" value="1"/>
</dbReference>
<dbReference type="Gene3D" id="3.30.450.20">
    <property type="entry name" value="PAS domain"/>
    <property type="match status" value="1"/>
</dbReference>
<accession>A0A249W0C8</accession>
<dbReference type="InterPro" id="IPR029787">
    <property type="entry name" value="Nucleotide_cyclase"/>
</dbReference>
<dbReference type="PANTHER" id="PTHR44757:SF2">
    <property type="entry name" value="BIOFILM ARCHITECTURE MAINTENANCE PROTEIN MBAA"/>
    <property type="match status" value="1"/>
</dbReference>
<evidence type="ECO:0000313" key="5">
    <source>
        <dbReference type="EMBL" id="OQJ98738.1"/>
    </source>
</evidence>
<dbReference type="SMART" id="SM00267">
    <property type="entry name" value="GGDEF"/>
    <property type="match status" value="1"/>
</dbReference>
<reference evidence="4" key="2">
    <citation type="submission" date="2017-09" db="EMBL/GenBank/DDBJ databases">
        <authorList>
            <person name="Ehlers B."/>
            <person name="Leendertz F.H."/>
        </authorList>
    </citation>
    <scope>NUCLEOTIDE SEQUENCE</scope>
    <source>
        <strain evidence="4">MAVP-26</strain>
    </source>
</reference>
<dbReference type="Gene3D" id="3.30.70.270">
    <property type="match status" value="1"/>
</dbReference>
<evidence type="ECO:0000259" key="2">
    <source>
        <dbReference type="PROSITE" id="PS50883"/>
    </source>
</evidence>
<dbReference type="Pfam" id="PF00990">
    <property type="entry name" value="GGDEF"/>
    <property type="match status" value="1"/>
</dbReference>
<evidence type="ECO:0000256" key="1">
    <source>
        <dbReference type="SAM" id="Phobius"/>
    </source>
</evidence>
<dbReference type="SMART" id="SM00091">
    <property type="entry name" value="PAS"/>
    <property type="match status" value="1"/>
</dbReference>
<dbReference type="InterPro" id="IPR043128">
    <property type="entry name" value="Rev_trsase/Diguanyl_cyclase"/>
</dbReference>
<evidence type="ECO:0000313" key="4">
    <source>
        <dbReference type="EMBL" id="ASZ50007.1"/>
    </source>
</evidence>
<dbReference type="CDD" id="cd01948">
    <property type="entry name" value="EAL"/>
    <property type="match status" value="1"/>
</dbReference>
<dbReference type="SUPFAM" id="SSF141868">
    <property type="entry name" value="EAL domain-like"/>
    <property type="match status" value="1"/>
</dbReference>
<proteinExistence type="predicted"/>
<dbReference type="InterPro" id="IPR035965">
    <property type="entry name" value="PAS-like_dom_sf"/>
</dbReference>
<dbReference type="Pfam" id="PF00563">
    <property type="entry name" value="EAL"/>
    <property type="match status" value="1"/>
</dbReference>
<reference evidence="5 6" key="1">
    <citation type="submission" date="2015-08" db="EMBL/GenBank/DDBJ databases">
        <title>Draft Genome Sequences of Vibrio parahaemolyticus Strains.</title>
        <authorList>
            <person name="Gonzalez-Escalona N."/>
            <person name="DePaola A."/>
        </authorList>
    </citation>
    <scope>NUCLEOTIDE SEQUENCE [LARGE SCALE GENOMIC DNA]</scope>
    <source>
        <strain evidence="5 6">CFSAN001621</strain>
    </source>
</reference>
<dbReference type="Gene3D" id="3.20.20.450">
    <property type="entry name" value="EAL domain"/>
    <property type="match status" value="1"/>
</dbReference>
<dbReference type="EMBL" id="CP023247">
    <property type="protein sequence ID" value="ASZ50007.1"/>
    <property type="molecule type" value="Genomic_DNA"/>
</dbReference>
<dbReference type="Proteomes" id="UP000191946">
    <property type="component" value="Unassembled WGS sequence"/>
</dbReference>
<dbReference type="InterPro" id="IPR052155">
    <property type="entry name" value="Biofilm_reg_signaling"/>
</dbReference>
<keyword evidence="1" id="KW-0812">Transmembrane</keyword>